<evidence type="ECO:0000256" key="5">
    <source>
        <dbReference type="ARBA" id="ARBA00023136"/>
    </source>
</evidence>
<dbReference type="GO" id="GO:0005789">
    <property type="term" value="C:endoplasmic reticulum membrane"/>
    <property type="evidence" value="ECO:0007669"/>
    <property type="project" value="UniProtKB-SubCell"/>
</dbReference>
<name>A0A8H7UAG8_MORIS</name>
<evidence type="ECO:0000256" key="7">
    <source>
        <dbReference type="SAM" id="MobiDB-lite"/>
    </source>
</evidence>
<feature type="transmembrane region" description="Helical" evidence="6">
    <location>
        <begin position="201"/>
        <end position="229"/>
    </location>
</feature>
<reference evidence="9" key="1">
    <citation type="submission" date="2020-12" db="EMBL/GenBank/DDBJ databases">
        <title>Metabolic potential, ecology and presence of endohyphal bacteria is reflected in genomic diversity of Mucoromycotina.</title>
        <authorList>
            <person name="Muszewska A."/>
            <person name="Okrasinska A."/>
            <person name="Steczkiewicz K."/>
            <person name="Drgas O."/>
            <person name="Orlowska M."/>
            <person name="Perlinska-Lenart U."/>
            <person name="Aleksandrzak-Piekarczyk T."/>
            <person name="Szatraj K."/>
            <person name="Zielenkiewicz U."/>
            <person name="Pilsyk S."/>
            <person name="Malc E."/>
            <person name="Mieczkowski P."/>
            <person name="Kruszewska J.S."/>
            <person name="Biernat P."/>
            <person name="Pawlowska J."/>
        </authorList>
    </citation>
    <scope>NUCLEOTIDE SEQUENCE</scope>
    <source>
        <strain evidence="9">WA0000067209</strain>
    </source>
</reference>
<keyword evidence="3 6" id="KW-0256">Endoplasmic reticulum</keyword>
<organism evidence="9 10">
    <name type="scientific">Mortierella isabellina</name>
    <name type="common">Filamentous fungus</name>
    <name type="synonym">Umbelopsis isabellina</name>
    <dbReference type="NCBI Taxonomy" id="91625"/>
    <lineage>
        <taxon>Eukaryota</taxon>
        <taxon>Fungi</taxon>
        <taxon>Fungi incertae sedis</taxon>
        <taxon>Mucoromycota</taxon>
        <taxon>Mucoromycotina</taxon>
        <taxon>Umbelopsidomycetes</taxon>
        <taxon>Umbelopsidales</taxon>
        <taxon>Umbelopsidaceae</taxon>
        <taxon>Umbelopsis</taxon>
    </lineage>
</organism>
<feature type="compositionally biased region" description="Polar residues" evidence="7">
    <location>
        <begin position="1"/>
        <end position="10"/>
    </location>
</feature>
<dbReference type="InterPro" id="IPR003388">
    <property type="entry name" value="Reticulon"/>
</dbReference>
<evidence type="ECO:0000256" key="4">
    <source>
        <dbReference type="ARBA" id="ARBA00022989"/>
    </source>
</evidence>
<evidence type="ECO:0000313" key="9">
    <source>
        <dbReference type="EMBL" id="KAG2174367.1"/>
    </source>
</evidence>
<evidence type="ECO:0000256" key="1">
    <source>
        <dbReference type="ARBA" id="ARBA00004477"/>
    </source>
</evidence>
<proteinExistence type="predicted"/>
<comment type="caution">
    <text evidence="9">The sequence shown here is derived from an EMBL/GenBank/DDBJ whole genome shotgun (WGS) entry which is preliminary data.</text>
</comment>
<gene>
    <name evidence="9" type="ORF">INT43_004390</name>
</gene>
<dbReference type="Proteomes" id="UP000654370">
    <property type="component" value="Unassembled WGS sequence"/>
</dbReference>
<keyword evidence="10" id="KW-1185">Reference proteome</keyword>
<dbReference type="Pfam" id="PF02453">
    <property type="entry name" value="Reticulon"/>
    <property type="match status" value="1"/>
</dbReference>
<feature type="transmembrane region" description="Helical" evidence="6">
    <location>
        <begin position="91"/>
        <end position="112"/>
    </location>
</feature>
<dbReference type="OrthoDB" id="567788at2759"/>
<evidence type="ECO:0000256" key="2">
    <source>
        <dbReference type="ARBA" id="ARBA00022692"/>
    </source>
</evidence>
<feature type="compositionally biased region" description="Polar residues" evidence="7">
    <location>
        <begin position="19"/>
        <end position="29"/>
    </location>
</feature>
<keyword evidence="4 6" id="KW-1133">Transmembrane helix</keyword>
<sequence>MSESTPTMNKPSVAEDINNENNPSISKPSTGAVPSVPEAGPMPDFVSAPAQYIQARFVSIIMWDKPIQSGISLVGSIVLLVLTQYYSLLQILAGLATVVIGVNWVYVNAYVLGHKAISGTPSNRVSNPHKYVSNLICSEFNMCSLNNFVHMSRARIQAPKALVSRDKVVLASNLLVDIVEAFTSEATKIVLIEDNFKSLRYLATFFITWSVSKYVATIWIVGAGLIFIFSLPKLYLQHQEKIDHHVAKSSERAKILATQYSEIAKQRATGVYGQAVNATRRVGQTKKKQN</sequence>
<keyword evidence="5 6" id="KW-0472">Membrane</keyword>
<protein>
    <recommendedName>
        <fullName evidence="6">Reticulon-like protein</fullName>
    </recommendedName>
</protein>
<keyword evidence="2 6" id="KW-0812">Transmembrane</keyword>
<accession>A0A8H7UAG8</accession>
<dbReference type="PROSITE" id="PS50845">
    <property type="entry name" value="RETICULON"/>
    <property type="match status" value="1"/>
</dbReference>
<evidence type="ECO:0000256" key="3">
    <source>
        <dbReference type="ARBA" id="ARBA00022824"/>
    </source>
</evidence>
<evidence type="ECO:0000259" key="8">
    <source>
        <dbReference type="PROSITE" id="PS50845"/>
    </source>
</evidence>
<comment type="subcellular location">
    <subcellularLocation>
        <location evidence="1 6">Endoplasmic reticulum membrane</location>
        <topology evidence="1 6">Multi-pass membrane protein</topology>
    </subcellularLocation>
</comment>
<feature type="region of interest" description="Disordered" evidence="7">
    <location>
        <begin position="1"/>
        <end position="34"/>
    </location>
</feature>
<evidence type="ECO:0000256" key="6">
    <source>
        <dbReference type="RuleBase" id="RU363132"/>
    </source>
</evidence>
<dbReference type="AlphaFoldDB" id="A0A8H7UAG8"/>
<evidence type="ECO:0000313" key="10">
    <source>
        <dbReference type="Proteomes" id="UP000654370"/>
    </source>
</evidence>
<feature type="domain" description="Reticulon" evidence="8">
    <location>
        <begin position="57"/>
        <end position="284"/>
    </location>
</feature>
<dbReference type="EMBL" id="JAEPQZ010000013">
    <property type="protein sequence ID" value="KAG2174367.1"/>
    <property type="molecule type" value="Genomic_DNA"/>
</dbReference>
<feature type="transmembrane region" description="Helical" evidence="6">
    <location>
        <begin position="66"/>
        <end position="85"/>
    </location>
</feature>